<evidence type="ECO:0000256" key="3">
    <source>
        <dbReference type="ARBA" id="ARBA00022475"/>
    </source>
</evidence>
<dbReference type="AlphaFoldDB" id="A0A8H6MEM6"/>
<evidence type="ECO:0000313" key="13">
    <source>
        <dbReference type="EMBL" id="KAF6765800.1"/>
    </source>
</evidence>
<sequence length="230" mass="25308">MEVRWDSGFNVVTRCTVPGTAALTFDDGPFQYTNEVVAMLKAANAIGTFFYNGKNFGCIYDKDSVDRAWLVYNSGHQIASHTWSHADLTTLSQDQINDEMYKVENALTKILGISPAFIRPPYGKYNDLVLQVASSRQQTVVTWDFDSQDSAGASADAGKNLYSQLIEKHPDTILTLNHETSDGSVRQVLPFAIQKLQAAGYRLVSVAECVGKPAYINVGPPQARDGSWTC</sequence>
<comment type="subcellular location">
    <subcellularLocation>
        <location evidence="2">Cell membrane</location>
        <topology evidence="2">Lipid-anchor</topology>
        <topology evidence="2">GPI-anchor</topology>
    </subcellularLocation>
</comment>
<evidence type="ECO:0000256" key="2">
    <source>
        <dbReference type="ARBA" id="ARBA00004609"/>
    </source>
</evidence>
<evidence type="ECO:0000256" key="9">
    <source>
        <dbReference type="ARBA" id="ARBA00023277"/>
    </source>
</evidence>
<protein>
    <submittedName>
        <fullName evidence="13">Carbohydrate esterase family 4 protein</fullName>
    </submittedName>
</protein>
<keyword evidence="4" id="KW-0336">GPI-anchor</keyword>
<evidence type="ECO:0000313" key="14">
    <source>
        <dbReference type="Proteomes" id="UP000521943"/>
    </source>
</evidence>
<dbReference type="Gene3D" id="3.20.20.370">
    <property type="entry name" value="Glycoside hydrolase/deacetylase"/>
    <property type="match status" value="1"/>
</dbReference>
<keyword evidence="14" id="KW-1185">Reference proteome</keyword>
<reference evidence="13 14" key="1">
    <citation type="submission" date="2020-07" db="EMBL/GenBank/DDBJ databases">
        <title>Comparative genomics of pyrophilous fungi reveals a link between fire events and developmental genes.</title>
        <authorList>
            <consortium name="DOE Joint Genome Institute"/>
            <person name="Steindorff A.S."/>
            <person name="Carver A."/>
            <person name="Calhoun S."/>
            <person name="Stillman K."/>
            <person name="Liu H."/>
            <person name="Lipzen A."/>
            <person name="Pangilinan J."/>
            <person name="Labutti K."/>
            <person name="Bruns T.D."/>
            <person name="Grigoriev I.V."/>
        </authorList>
    </citation>
    <scope>NUCLEOTIDE SEQUENCE [LARGE SCALE GENOMIC DNA]</scope>
    <source>
        <strain evidence="13 14">CBS 144469</strain>
    </source>
</reference>
<dbReference type="GO" id="GO:0005886">
    <property type="term" value="C:plasma membrane"/>
    <property type="evidence" value="ECO:0007669"/>
    <property type="project" value="UniProtKB-SubCell"/>
</dbReference>
<dbReference type="GO" id="GO:0098552">
    <property type="term" value="C:side of membrane"/>
    <property type="evidence" value="ECO:0007669"/>
    <property type="project" value="UniProtKB-KW"/>
</dbReference>
<dbReference type="PANTHER" id="PTHR46471">
    <property type="entry name" value="CHITIN DEACETYLASE"/>
    <property type="match status" value="1"/>
</dbReference>
<gene>
    <name evidence="13" type="ORF">DFP72DRAFT_206960</name>
</gene>
<evidence type="ECO:0000256" key="11">
    <source>
        <dbReference type="ARBA" id="ARBA00023316"/>
    </source>
</evidence>
<evidence type="ECO:0000256" key="8">
    <source>
        <dbReference type="ARBA" id="ARBA00023136"/>
    </source>
</evidence>
<evidence type="ECO:0000256" key="5">
    <source>
        <dbReference type="ARBA" id="ARBA00022723"/>
    </source>
</evidence>
<keyword evidence="11" id="KW-0961">Cell wall biogenesis/degradation</keyword>
<organism evidence="13 14">
    <name type="scientific">Ephemerocybe angulata</name>
    <dbReference type="NCBI Taxonomy" id="980116"/>
    <lineage>
        <taxon>Eukaryota</taxon>
        <taxon>Fungi</taxon>
        <taxon>Dikarya</taxon>
        <taxon>Basidiomycota</taxon>
        <taxon>Agaricomycotina</taxon>
        <taxon>Agaricomycetes</taxon>
        <taxon>Agaricomycetidae</taxon>
        <taxon>Agaricales</taxon>
        <taxon>Agaricineae</taxon>
        <taxon>Psathyrellaceae</taxon>
        <taxon>Ephemerocybe</taxon>
    </lineage>
</organism>
<evidence type="ECO:0000259" key="12">
    <source>
        <dbReference type="PROSITE" id="PS51677"/>
    </source>
</evidence>
<keyword evidence="10" id="KW-0449">Lipoprotein</keyword>
<dbReference type="CDD" id="cd10951">
    <property type="entry name" value="CE4_ClCDA_like"/>
    <property type="match status" value="1"/>
</dbReference>
<keyword evidence="3" id="KW-1003">Cell membrane</keyword>
<dbReference type="InterPro" id="IPR011330">
    <property type="entry name" value="Glyco_hydro/deAcase_b/a-brl"/>
</dbReference>
<evidence type="ECO:0000256" key="4">
    <source>
        <dbReference type="ARBA" id="ARBA00022622"/>
    </source>
</evidence>
<keyword evidence="5" id="KW-0479">Metal-binding</keyword>
<dbReference type="OrthoDB" id="3025943at2759"/>
<proteinExistence type="predicted"/>
<keyword evidence="7" id="KW-0378">Hydrolase</keyword>
<keyword evidence="4" id="KW-0325">Glycoprotein</keyword>
<evidence type="ECO:0000256" key="1">
    <source>
        <dbReference type="ARBA" id="ARBA00001941"/>
    </source>
</evidence>
<dbReference type="SUPFAM" id="SSF88713">
    <property type="entry name" value="Glycoside hydrolase/deacetylase"/>
    <property type="match status" value="1"/>
</dbReference>
<keyword evidence="6" id="KW-0732">Signal</keyword>
<dbReference type="GO" id="GO:0005975">
    <property type="term" value="P:carbohydrate metabolic process"/>
    <property type="evidence" value="ECO:0007669"/>
    <property type="project" value="InterPro"/>
</dbReference>
<dbReference type="GO" id="GO:0046872">
    <property type="term" value="F:metal ion binding"/>
    <property type="evidence" value="ECO:0007669"/>
    <property type="project" value="UniProtKB-KW"/>
</dbReference>
<dbReference type="GO" id="GO:0016810">
    <property type="term" value="F:hydrolase activity, acting on carbon-nitrogen (but not peptide) bonds"/>
    <property type="evidence" value="ECO:0007669"/>
    <property type="project" value="InterPro"/>
</dbReference>
<dbReference type="PANTHER" id="PTHR46471:SF2">
    <property type="entry name" value="CHITIN DEACETYLASE-RELATED"/>
    <property type="match status" value="1"/>
</dbReference>
<dbReference type="Pfam" id="PF01522">
    <property type="entry name" value="Polysacc_deac_1"/>
    <property type="match status" value="1"/>
</dbReference>
<dbReference type="InterPro" id="IPR002509">
    <property type="entry name" value="NODB_dom"/>
</dbReference>
<keyword evidence="8" id="KW-0472">Membrane</keyword>
<evidence type="ECO:0000256" key="10">
    <source>
        <dbReference type="ARBA" id="ARBA00023288"/>
    </source>
</evidence>
<comment type="caution">
    <text evidence="13">The sequence shown here is derived from an EMBL/GenBank/DDBJ whole genome shotgun (WGS) entry which is preliminary data.</text>
</comment>
<keyword evidence="9" id="KW-0119">Carbohydrate metabolism</keyword>
<evidence type="ECO:0000256" key="7">
    <source>
        <dbReference type="ARBA" id="ARBA00022801"/>
    </source>
</evidence>
<dbReference type="Proteomes" id="UP000521943">
    <property type="component" value="Unassembled WGS sequence"/>
</dbReference>
<dbReference type="GO" id="GO:0071555">
    <property type="term" value="P:cell wall organization"/>
    <property type="evidence" value="ECO:0007669"/>
    <property type="project" value="UniProtKB-KW"/>
</dbReference>
<name>A0A8H6MEM6_9AGAR</name>
<dbReference type="PROSITE" id="PS51677">
    <property type="entry name" value="NODB"/>
    <property type="match status" value="1"/>
</dbReference>
<comment type="cofactor">
    <cofactor evidence="1">
        <name>Co(2+)</name>
        <dbReference type="ChEBI" id="CHEBI:48828"/>
    </cofactor>
</comment>
<feature type="domain" description="NodB homology" evidence="12">
    <location>
        <begin position="19"/>
        <end position="204"/>
    </location>
</feature>
<accession>A0A8H6MEM6</accession>
<dbReference type="EMBL" id="JACGCI010000002">
    <property type="protein sequence ID" value="KAF6765800.1"/>
    <property type="molecule type" value="Genomic_DNA"/>
</dbReference>
<evidence type="ECO:0000256" key="6">
    <source>
        <dbReference type="ARBA" id="ARBA00022729"/>
    </source>
</evidence>